<dbReference type="HOGENOM" id="CLU_1302108_0_0_6"/>
<dbReference type="Pfam" id="PF13844">
    <property type="entry name" value="Glyco_transf_41"/>
    <property type="match status" value="1"/>
</dbReference>
<dbReference type="InterPro" id="IPR029489">
    <property type="entry name" value="OGT/SEC/SPY_C"/>
</dbReference>
<keyword evidence="2" id="KW-0328">Glycosyltransferase</keyword>
<organism evidence="7 8">
    <name type="scientific">Thiorhodovibrio frisius</name>
    <dbReference type="NCBI Taxonomy" id="631362"/>
    <lineage>
        <taxon>Bacteria</taxon>
        <taxon>Pseudomonadati</taxon>
        <taxon>Pseudomonadota</taxon>
        <taxon>Gammaproteobacteria</taxon>
        <taxon>Chromatiales</taxon>
        <taxon>Chromatiaceae</taxon>
        <taxon>Thiorhodovibrio</taxon>
    </lineage>
</organism>
<gene>
    <name evidence="7" type="ORF">Thi970DRAFT_03404</name>
</gene>
<reference evidence="8" key="1">
    <citation type="submission" date="2011-06" db="EMBL/GenBank/DDBJ databases">
        <authorList>
            <consortium name="US DOE Joint Genome Institute (JGI-PGF)"/>
            <person name="Lucas S."/>
            <person name="Han J."/>
            <person name="Lapidus A."/>
            <person name="Cheng J.-F."/>
            <person name="Goodwin L."/>
            <person name="Pitluck S."/>
            <person name="Peters L."/>
            <person name="Land M.L."/>
            <person name="Hauser L."/>
            <person name="Vogl K."/>
            <person name="Liu Z."/>
            <person name="Overmann J."/>
            <person name="Frigaard N.-U."/>
            <person name="Bryant D.A."/>
            <person name="Woyke T.J."/>
        </authorList>
    </citation>
    <scope>NUCLEOTIDE SEQUENCE [LARGE SCALE GENOMIC DNA]</scope>
    <source>
        <strain evidence="8">970</strain>
    </source>
</reference>
<evidence type="ECO:0000256" key="3">
    <source>
        <dbReference type="ARBA" id="ARBA00022679"/>
    </source>
</evidence>
<feature type="domain" description="O-GlcNAc transferase C-terminal" evidence="6">
    <location>
        <begin position="20"/>
        <end position="194"/>
    </location>
</feature>
<dbReference type="GO" id="GO:0016757">
    <property type="term" value="F:glycosyltransferase activity"/>
    <property type="evidence" value="ECO:0007669"/>
    <property type="project" value="UniProtKB-KW"/>
</dbReference>
<evidence type="ECO:0000259" key="6">
    <source>
        <dbReference type="Pfam" id="PF13844"/>
    </source>
</evidence>
<dbReference type="STRING" id="631362.Thi970DRAFT_03404"/>
<protein>
    <recommendedName>
        <fullName evidence="6">O-GlcNAc transferase C-terminal domain-containing protein</fullName>
    </recommendedName>
</protein>
<dbReference type="SUPFAM" id="SSF53756">
    <property type="entry name" value="UDP-Glycosyltransferase/glycogen phosphorylase"/>
    <property type="match status" value="1"/>
</dbReference>
<reference evidence="7 8" key="2">
    <citation type="submission" date="2011-11" db="EMBL/GenBank/DDBJ databases">
        <authorList>
            <consortium name="US DOE Joint Genome Institute"/>
            <person name="Lucas S."/>
            <person name="Han J."/>
            <person name="Lapidus A."/>
            <person name="Cheng J.-F."/>
            <person name="Goodwin L."/>
            <person name="Pitluck S."/>
            <person name="Peters L."/>
            <person name="Ovchinnikova G."/>
            <person name="Zhang X."/>
            <person name="Detter J.C."/>
            <person name="Han C."/>
            <person name="Tapia R."/>
            <person name="Land M."/>
            <person name="Hauser L."/>
            <person name="Kyrpides N."/>
            <person name="Ivanova N."/>
            <person name="Pagani I."/>
            <person name="Vogl K."/>
            <person name="Liu Z."/>
            <person name="Overmann J."/>
            <person name="Frigaard N.-U."/>
            <person name="Bryant D."/>
            <person name="Woyke T."/>
        </authorList>
    </citation>
    <scope>NUCLEOTIDE SEQUENCE [LARGE SCALE GENOMIC DNA]</scope>
    <source>
        <strain evidence="7 8">970</strain>
    </source>
</reference>
<dbReference type="PANTHER" id="PTHR44835:SF1">
    <property type="entry name" value="PROTEIN O-GLCNAC TRANSFERASE"/>
    <property type="match status" value="1"/>
</dbReference>
<evidence type="ECO:0000313" key="7">
    <source>
        <dbReference type="EMBL" id="EIC19802.1"/>
    </source>
</evidence>
<dbReference type="eggNOG" id="COG3914">
    <property type="taxonomic scope" value="Bacteria"/>
</dbReference>
<evidence type="ECO:0000256" key="2">
    <source>
        <dbReference type="ARBA" id="ARBA00022676"/>
    </source>
</evidence>
<name>H8Z786_9GAMM</name>
<keyword evidence="8" id="KW-1185">Reference proteome</keyword>
<evidence type="ECO:0000256" key="5">
    <source>
        <dbReference type="ARBA" id="ARBA00022803"/>
    </source>
</evidence>
<sequence>PVPWAPKELSPPPAERNGWITFGSFNNTAKYHAEVFALWARVLNAVPGSRLILKWRTFNDAALKAVVREVFQGQGIAAERIELRGPSFHKEVLQQYADIDIALDPFPFTGGLTSCEALWMGVPVITWPQSRVVSRQTHALLHQIGLPECSVKDPDAFVRLAGDLAADPARLHELRQGLRARMQGSTLMDAVGFTRGLEHALIALYRQIDSG</sequence>
<evidence type="ECO:0000313" key="8">
    <source>
        <dbReference type="Proteomes" id="UP000002964"/>
    </source>
</evidence>
<feature type="non-terminal residue" evidence="7">
    <location>
        <position position="1"/>
    </location>
</feature>
<dbReference type="AlphaFoldDB" id="H8Z786"/>
<keyword evidence="3" id="KW-0808">Transferase</keyword>
<dbReference type="InterPro" id="IPR051939">
    <property type="entry name" value="Glycosyltr_41/O-GlcNAc_trsf"/>
</dbReference>
<accession>H8Z786</accession>
<proteinExistence type="predicted"/>
<keyword evidence="5" id="KW-0802">TPR repeat</keyword>
<dbReference type="PANTHER" id="PTHR44835">
    <property type="entry name" value="UDP-N-ACETYLGLUCOSAMINE--PEPTIDE N-ACETYLGLUCOSAMINYLTRANSFERASE SPINDLY-RELATED"/>
    <property type="match status" value="1"/>
</dbReference>
<dbReference type="Gene3D" id="3.40.50.2000">
    <property type="entry name" value="Glycogen Phosphorylase B"/>
    <property type="match status" value="1"/>
</dbReference>
<dbReference type="EMBL" id="JH603170">
    <property type="protein sequence ID" value="EIC19802.1"/>
    <property type="molecule type" value="Genomic_DNA"/>
</dbReference>
<dbReference type="Proteomes" id="UP000002964">
    <property type="component" value="Unassembled WGS sequence"/>
</dbReference>
<evidence type="ECO:0000256" key="1">
    <source>
        <dbReference type="ARBA" id="ARBA00004922"/>
    </source>
</evidence>
<evidence type="ECO:0000256" key="4">
    <source>
        <dbReference type="ARBA" id="ARBA00022737"/>
    </source>
</evidence>
<keyword evidence="4" id="KW-0677">Repeat</keyword>
<comment type="pathway">
    <text evidence="1">Protein modification; protein glycosylation.</text>
</comment>